<dbReference type="InterPro" id="IPR050709">
    <property type="entry name" value="Biotin_Carboxyl_Carrier/Decarb"/>
</dbReference>
<evidence type="ECO:0000256" key="5">
    <source>
        <dbReference type="ARBA" id="ARBA00022832"/>
    </source>
</evidence>
<dbReference type="Pfam" id="PF00364">
    <property type="entry name" value="Biotin_lipoyl"/>
    <property type="match status" value="1"/>
</dbReference>
<dbReference type="InterPro" id="IPR011053">
    <property type="entry name" value="Single_hybrid_motif"/>
</dbReference>
<evidence type="ECO:0000256" key="4">
    <source>
        <dbReference type="ARBA" id="ARBA00022516"/>
    </source>
</evidence>
<keyword evidence="7 9" id="KW-0275">Fatty acid biosynthesis</keyword>
<protein>
    <recommendedName>
        <fullName evidence="3 9">Biotin carboxyl carrier protein of acetyl-CoA carboxylase</fullName>
    </recommendedName>
</protein>
<evidence type="ECO:0000256" key="2">
    <source>
        <dbReference type="ARBA" id="ARBA00005194"/>
    </source>
</evidence>
<keyword evidence="5 9" id="KW-0276">Fatty acid metabolism</keyword>
<evidence type="ECO:0000256" key="3">
    <source>
        <dbReference type="ARBA" id="ARBA00017562"/>
    </source>
</evidence>
<evidence type="ECO:0000256" key="6">
    <source>
        <dbReference type="ARBA" id="ARBA00023098"/>
    </source>
</evidence>
<dbReference type="EMBL" id="CP004005">
    <property type="protein sequence ID" value="AGH16507.1"/>
    <property type="molecule type" value="Genomic_DNA"/>
</dbReference>
<dbReference type="PRINTS" id="PR01071">
    <property type="entry name" value="ACOABIOTINCC"/>
</dbReference>
<dbReference type="Proteomes" id="UP000011820">
    <property type="component" value="Chromosome"/>
</dbReference>
<comment type="function">
    <text evidence="1 9">This protein is a component of the acetyl coenzyme A carboxylase complex; first, biotin carboxylase catalyzes the carboxylation of the carrier protein and then the transcarboxylase transfers the carboxyl group to form malonyl-CoA.</text>
</comment>
<evidence type="ECO:0000256" key="1">
    <source>
        <dbReference type="ARBA" id="ARBA00003761"/>
    </source>
</evidence>
<accession>A0ABM5NFA3</accession>
<keyword evidence="4 9" id="KW-0444">Lipid biosynthesis</keyword>
<keyword evidence="8 9" id="KW-0092">Biotin</keyword>
<dbReference type="PROSITE" id="PS50968">
    <property type="entry name" value="BIOTINYL_LIPOYL"/>
    <property type="match status" value="1"/>
</dbReference>
<sequence>MTDKKQKINLTLIRNLANILNETNLTEVEIDNDGMRIRLLRSPQKDTVTNYYSEDNKNNHSLVGFPPSSTIDNTPPESDLIPLLSPDNYHTVTSPMVGTAYLASSPGSDPFVNKGNLVVEGQTLLIIEAMKTMNHIVAPCSGKVQDINVKDGQSVEYGDALLVLEKTGDNK</sequence>
<evidence type="ECO:0000259" key="10">
    <source>
        <dbReference type="PROSITE" id="PS50968"/>
    </source>
</evidence>
<reference evidence="11 12" key="1">
    <citation type="journal article" date="2013" name="Genome Announc.">
        <title>Complete Genome Sequence of a Chinese Strain of 'Candidatus Liberibacter asiaticus'.</title>
        <authorList>
            <person name="Lin H."/>
            <person name="Han C.S."/>
            <person name="Liu B."/>
            <person name="Lou B."/>
            <person name="Bai X."/>
            <person name="Deng C."/>
            <person name="Civerolo E.L."/>
            <person name="Gupta G."/>
        </authorList>
    </citation>
    <scope>NUCLEOTIDE SEQUENCE [LARGE SCALE GENOMIC DNA]</scope>
    <source>
        <strain evidence="12">gxpsy</strain>
    </source>
</reference>
<dbReference type="PROSITE" id="PS00188">
    <property type="entry name" value="BIOTIN"/>
    <property type="match status" value="1"/>
</dbReference>
<keyword evidence="6 9" id="KW-0443">Lipid metabolism</keyword>
<organism evidence="11 12">
    <name type="scientific">Candidatus Liberibacter asiaticus str. gxpsy</name>
    <dbReference type="NCBI Taxonomy" id="1174529"/>
    <lineage>
        <taxon>Bacteria</taxon>
        <taxon>Pseudomonadati</taxon>
        <taxon>Pseudomonadota</taxon>
        <taxon>Alphaproteobacteria</taxon>
        <taxon>Hyphomicrobiales</taxon>
        <taxon>Rhizobiaceae</taxon>
        <taxon>Liberibacter</taxon>
    </lineage>
</organism>
<evidence type="ECO:0000256" key="9">
    <source>
        <dbReference type="RuleBase" id="RU364072"/>
    </source>
</evidence>
<dbReference type="InterPro" id="IPR000089">
    <property type="entry name" value="Biotin_lipoyl"/>
</dbReference>
<proteinExistence type="predicted"/>
<dbReference type="InterPro" id="IPR001249">
    <property type="entry name" value="AcCoA_biotinCC"/>
</dbReference>
<keyword evidence="12" id="KW-1185">Reference proteome</keyword>
<dbReference type="InterPro" id="IPR001882">
    <property type="entry name" value="Biotin_BS"/>
</dbReference>
<evidence type="ECO:0000313" key="12">
    <source>
        <dbReference type="Proteomes" id="UP000011820"/>
    </source>
</evidence>
<dbReference type="SUPFAM" id="SSF51230">
    <property type="entry name" value="Single hybrid motif"/>
    <property type="match status" value="1"/>
</dbReference>
<dbReference type="GeneID" id="93076506"/>
<name>A0ABM5NFA3_LIBAS</name>
<dbReference type="Gene3D" id="2.40.50.100">
    <property type="match status" value="1"/>
</dbReference>
<evidence type="ECO:0000256" key="7">
    <source>
        <dbReference type="ARBA" id="ARBA00023160"/>
    </source>
</evidence>
<dbReference type="PANTHER" id="PTHR45266">
    <property type="entry name" value="OXALOACETATE DECARBOXYLASE ALPHA CHAIN"/>
    <property type="match status" value="1"/>
</dbReference>
<evidence type="ECO:0000256" key="8">
    <source>
        <dbReference type="ARBA" id="ARBA00023267"/>
    </source>
</evidence>
<comment type="pathway">
    <text evidence="2 9">Lipid metabolism; fatty acid biosynthesis.</text>
</comment>
<dbReference type="CDD" id="cd06850">
    <property type="entry name" value="biotinyl_domain"/>
    <property type="match status" value="1"/>
</dbReference>
<dbReference type="RefSeq" id="WP_012778486.1">
    <property type="nucleotide sequence ID" value="NC_020549.1"/>
</dbReference>
<evidence type="ECO:0000313" key="11">
    <source>
        <dbReference type="EMBL" id="AGH16507.1"/>
    </source>
</evidence>
<dbReference type="PANTHER" id="PTHR45266:SF3">
    <property type="entry name" value="OXALOACETATE DECARBOXYLASE ALPHA CHAIN"/>
    <property type="match status" value="1"/>
</dbReference>
<feature type="domain" description="Lipoyl-binding" evidence="10">
    <location>
        <begin position="89"/>
        <end position="165"/>
    </location>
</feature>
<gene>
    <name evidence="11" type="ORF">WSI_00675</name>
</gene>